<protein>
    <submittedName>
        <fullName evidence="1">Uncharacterized protein</fullName>
    </submittedName>
</protein>
<dbReference type="STRING" id="1331007.AALB_3990"/>
<organism evidence="1 2">
    <name type="scientific">Agarivorans albus MKT 106</name>
    <dbReference type="NCBI Taxonomy" id="1331007"/>
    <lineage>
        <taxon>Bacteria</taxon>
        <taxon>Pseudomonadati</taxon>
        <taxon>Pseudomonadota</taxon>
        <taxon>Gammaproteobacteria</taxon>
        <taxon>Alteromonadales</taxon>
        <taxon>Alteromonadaceae</taxon>
        <taxon>Agarivorans</taxon>
    </lineage>
</organism>
<name>R9PRJ1_AGAAL</name>
<dbReference type="AlphaFoldDB" id="R9PRJ1"/>
<accession>R9PRJ1</accession>
<evidence type="ECO:0000313" key="1">
    <source>
        <dbReference type="EMBL" id="GAD03910.1"/>
    </source>
</evidence>
<keyword evidence="2" id="KW-1185">Reference proteome</keyword>
<reference evidence="1" key="1">
    <citation type="journal article" date="2013" name="Genome Announc.">
        <title>Draft Genome Sequence of Agarivorans albus Strain MKT 106T, an Agarolytic Marine Bacterium.</title>
        <authorList>
            <person name="Yasuike M."/>
            <person name="Nakamura Y."/>
            <person name="Kai W."/>
            <person name="Fujiwara A."/>
            <person name="Fukui Y."/>
            <person name="Satomi M."/>
            <person name="Sano M."/>
        </authorList>
    </citation>
    <scope>NUCLEOTIDE SEQUENCE [LARGE SCALE GENOMIC DNA]</scope>
</reference>
<sequence>MATFITYFYLRWVYSAINAASKVAPNLAKSFTNSSLVVSA</sequence>
<dbReference type="Proteomes" id="UP000014461">
    <property type="component" value="Unassembled WGS sequence"/>
</dbReference>
<dbReference type="EMBL" id="BARX01000037">
    <property type="protein sequence ID" value="GAD03910.1"/>
    <property type="molecule type" value="Genomic_DNA"/>
</dbReference>
<gene>
    <name evidence="1" type="ORF">AALB_3990</name>
</gene>
<comment type="caution">
    <text evidence="1">The sequence shown here is derived from an EMBL/GenBank/DDBJ whole genome shotgun (WGS) entry which is preliminary data.</text>
</comment>
<evidence type="ECO:0000313" key="2">
    <source>
        <dbReference type="Proteomes" id="UP000014461"/>
    </source>
</evidence>
<proteinExistence type="predicted"/>